<accession>A0A1H1QWS3</accession>
<feature type="domain" description="Glycosyl transferase family 1" evidence="1">
    <location>
        <begin position="183"/>
        <end position="328"/>
    </location>
</feature>
<dbReference type="InterPro" id="IPR050194">
    <property type="entry name" value="Glycosyltransferase_grp1"/>
</dbReference>
<dbReference type="Pfam" id="PF00534">
    <property type="entry name" value="Glycos_transf_1"/>
    <property type="match status" value="1"/>
</dbReference>
<name>A0A1H1QWS3_9FLAO</name>
<dbReference type="InterPro" id="IPR001296">
    <property type="entry name" value="Glyco_trans_1"/>
</dbReference>
<dbReference type="PANTHER" id="PTHR45947:SF3">
    <property type="entry name" value="SULFOQUINOVOSYL TRANSFERASE SQD2"/>
    <property type="match status" value="1"/>
</dbReference>
<dbReference type="GO" id="GO:0016757">
    <property type="term" value="F:glycosyltransferase activity"/>
    <property type="evidence" value="ECO:0007669"/>
    <property type="project" value="InterPro"/>
</dbReference>
<reference evidence="3 4" key="1">
    <citation type="submission" date="2016-10" db="EMBL/GenBank/DDBJ databases">
        <authorList>
            <person name="Varghese N."/>
            <person name="Submissions S."/>
        </authorList>
    </citation>
    <scope>NUCLEOTIDE SEQUENCE [LARGE SCALE GENOMIC DNA]</scope>
    <source>
        <strain evidence="3 4">Mar_2010_102</strain>
    </source>
</reference>
<dbReference type="InterPro" id="IPR028098">
    <property type="entry name" value="Glyco_trans_4-like_N"/>
</dbReference>
<keyword evidence="3" id="KW-0808">Transferase</keyword>
<dbReference type="Proteomes" id="UP000198858">
    <property type="component" value="Chromosome I"/>
</dbReference>
<keyword evidence="4" id="KW-1185">Reference proteome</keyword>
<feature type="domain" description="Glycosyltransferase subfamily 4-like N-terminal" evidence="2">
    <location>
        <begin position="19"/>
        <end position="174"/>
    </location>
</feature>
<dbReference type="EMBL" id="LT629745">
    <property type="protein sequence ID" value="SDS27902.1"/>
    <property type="molecule type" value="Genomic_DNA"/>
</dbReference>
<dbReference type="RefSeq" id="WP_089663294.1">
    <property type="nucleotide sequence ID" value="NZ_LT629745.1"/>
</dbReference>
<evidence type="ECO:0000313" key="4">
    <source>
        <dbReference type="Proteomes" id="UP000198858"/>
    </source>
</evidence>
<organism evidence="3 4">
    <name type="scientific">Christiangramia echinicola</name>
    <dbReference type="NCBI Taxonomy" id="279359"/>
    <lineage>
        <taxon>Bacteria</taxon>
        <taxon>Pseudomonadati</taxon>
        <taxon>Bacteroidota</taxon>
        <taxon>Flavobacteriia</taxon>
        <taxon>Flavobacteriales</taxon>
        <taxon>Flavobacteriaceae</taxon>
        <taxon>Christiangramia</taxon>
    </lineage>
</organism>
<proteinExistence type="predicted"/>
<evidence type="ECO:0000259" key="1">
    <source>
        <dbReference type="Pfam" id="PF00534"/>
    </source>
</evidence>
<dbReference type="PANTHER" id="PTHR45947">
    <property type="entry name" value="SULFOQUINOVOSYL TRANSFERASE SQD2"/>
    <property type="match status" value="1"/>
</dbReference>
<sequence length="364" mass="41056">MKIALLAHNKFPIAQPYAGGLEMITHLLAEKLQQKGHEVDLFALSGSDPELNINPLNHSSVNWNSLEEKVNKGEIAGDFIDNLMYSLALSKINESDYDILHNHSMHHLPLIWGETAGKNVLSSFHTPVFEDIHRGLIAIKKPYKQRFTTVSAKLGSTYAEYISDYRVVHNGIEIKNWNFYERANQSQVCWIGRICKEKAPHKAIQFALKANKKIVLAGPVSEKNYYKEYFKPYLTNKNVEYAGHLKQEELNRIIGESSATLFTSVWEEPYGLVIAESLASGTPVIAWNLGAAPEIITDNCGIIVPAFKDILFVKAIQQITEISRVDCRKRAVNFCDVSVMVDGYEKLYDEMCFDNSGIKLQISC</sequence>
<evidence type="ECO:0000313" key="3">
    <source>
        <dbReference type="EMBL" id="SDS27902.1"/>
    </source>
</evidence>
<dbReference type="SUPFAM" id="SSF53756">
    <property type="entry name" value="UDP-Glycosyltransferase/glycogen phosphorylase"/>
    <property type="match status" value="1"/>
</dbReference>
<gene>
    <name evidence="3" type="ORF">SAMN04488552_2668</name>
</gene>
<dbReference type="Pfam" id="PF13439">
    <property type="entry name" value="Glyco_transf_4"/>
    <property type="match status" value="1"/>
</dbReference>
<evidence type="ECO:0000259" key="2">
    <source>
        <dbReference type="Pfam" id="PF13439"/>
    </source>
</evidence>
<dbReference type="Gene3D" id="3.40.50.2000">
    <property type="entry name" value="Glycogen Phosphorylase B"/>
    <property type="match status" value="2"/>
</dbReference>
<protein>
    <submittedName>
        <fullName evidence="3">Glycosyltransferase involved in cell wall bisynthesis</fullName>
    </submittedName>
</protein>
<dbReference type="STRING" id="1250231.SAMN04488552_2668"/>
<dbReference type="AlphaFoldDB" id="A0A1H1QWS3"/>